<name>A0A2P2PMT4_RHIMU</name>
<proteinExistence type="predicted"/>
<evidence type="ECO:0000313" key="1">
    <source>
        <dbReference type="EMBL" id="MBX56053.1"/>
    </source>
</evidence>
<sequence length="20" mass="2467">MYDIINSQIWPHDLWVASMF</sequence>
<dbReference type="EMBL" id="GGEC01075569">
    <property type="protein sequence ID" value="MBX56053.1"/>
    <property type="molecule type" value="Transcribed_RNA"/>
</dbReference>
<protein>
    <submittedName>
        <fullName evidence="1">Uncharacterized protein</fullName>
    </submittedName>
</protein>
<accession>A0A2P2PMT4</accession>
<organism evidence="1">
    <name type="scientific">Rhizophora mucronata</name>
    <name type="common">Asiatic mangrove</name>
    <dbReference type="NCBI Taxonomy" id="61149"/>
    <lineage>
        <taxon>Eukaryota</taxon>
        <taxon>Viridiplantae</taxon>
        <taxon>Streptophyta</taxon>
        <taxon>Embryophyta</taxon>
        <taxon>Tracheophyta</taxon>
        <taxon>Spermatophyta</taxon>
        <taxon>Magnoliopsida</taxon>
        <taxon>eudicotyledons</taxon>
        <taxon>Gunneridae</taxon>
        <taxon>Pentapetalae</taxon>
        <taxon>rosids</taxon>
        <taxon>fabids</taxon>
        <taxon>Malpighiales</taxon>
        <taxon>Rhizophoraceae</taxon>
        <taxon>Rhizophora</taxon>
    </lineage>
</organism>
<reference evidence="1" key="1">
    <citation type="submission" date="2018-02" db="EMBL/GenBank/DDBJ databases">
        <title>Rhizophora mucronata_Transcriptome.</title>
        <authorList>
            <person name="Meera S.P."/>
            <person name="Sreeshan A."/>
            <person name="Augustine A."/>
        </authorList>
    </citation>
    <scope>NUCLEOTIDE SEQUENCE</scope>
    <source>
        <tissue evidence="1">Leaf</tissue>
    </source>
</reference>
<dbReference type="AlphaFoldDB" id="A0A2P2PMT4"/>